<accession>A0A561XKV4</accession>
<keyword evidence="3" id="KW-0411">Iron-sulfur</keyword>
<dbReference type="Gene3D" id="3.80.30.30">
    <property type="match status" value="1"/>
</dbReference>
<evidence type="ECO:0000256" key="1">
    <source>
        <dbReference type="ARBA" id="ARBA00022723"/>
    </source>
</evidence>
<name>A0A561XKV4_ACIDE</name>
<dbReference type="PROSITE" id="PS51918">
    <property type="entry name" value="RADICAL_SAM"/>
    <property type="match status" value="1"/>
</dbReference>
<dbReference type="GO" id="GO:0051536">
    <property type="term" value="F:iron-sulfur cluster binding"/>
    <property type="evidence" value="ECO:0007669"/>
    <property type="project" value="UniProtKB-KW"/>
</dbReference>
<dbReference type="InterPro" id="IPR040086">
    <property type="entry name" value="MJ0683-like"/>
</dbReference>
<comment type="caution">
    <text evidence="6">The sequence shown here is derived from an EMBL/GenBank/DDBJ whole genome shotgun (WGS) entry which is preliminary data.</text>
</comment>
<feature type="compositionally biased region" description="Gly residues" evidence="4">
    <location>
        <begin position="83"/>
        <end position="99"/>
    </location>
</feature>
<feature type="region of interest" description="Disordered" evidence="4">
    <location>
        <begin position="48"/>
        <end position="106"/>
    </location>
</feature>
<evidence type="ECO:0000313" key="6">
    <source>
        <dbReference type="EMBL" id="TWG36707.1"/>
    </source>
</evidence>
<sequence>MLLHHSIAMSSLDPPDDDLPARPQDIRIPLQAIRGRGAATAIAHRFAKDQRERADDGWSHPRALGRAEGVEQGGTGTAQDGKPNGGGAEEGDAWGGGDEGACASPSPATRVHFETARSAICANDSPDIFFELSVNPYRGCEHGCIYCYARPTHSYLNFSPGLDFETQIVAKHNVAQVLRQELAQPRYVPRLLNIGSATDCYQPVERDLKLTRSVIEVMREARHPFSLITKSSGVERDLDLLAPLAAQRLAAVYITITTLDAALARRMEPRAAAPHRRLRTIRALAEAGVPVGVSVAPQIPFITEDMEQVLEAARDAGARTAFYTVLRLPWELDALFREWLAVHYPQRAARVMARVQDLHPLTGAQRAAGKTYDSDFATRMKGSGLWADLLRQRFANTCRRLGLNREREGLDLGQFRPGLLKGQGSLF</sequence>
<dbReference type="PANTHER" id="PTHR43432:SF3">
    <property type="entry name" value="SLR0285 PROTEIN"/>
    <property type="match status" value="1"/>
</dbReference>
<dbReference type="PANTHER" id="PTHR43432">
    <property type="entry name" value="SLR0285 PROTEIN"/>
    <property type="match status" value="1"/>
</dbReference>
<feature type="compositionally biased region" description="Basic and acidic residues" evidence="4">
    <location>
        <begin position="48"/>
        <end position="59"/>
    </location>
</feature>
<keyword evidence="1" id="KW-0479">Metal-binding</keyword>
<dbReference type="Pfam" id="PF04055">
    <property type="entry name" value="Radical_SAM"/>
    <property type="match status" value="1"/>
</dbReference>
<protein>
    <submittedName>
        <fullName evidence="6">DNA repair photolyase</fullName>
    </submittedName>
</protein>
<dbReference type="AlphaFoldDB" id="A0A561XKV4"/>
<proteinExistence type="predicted"/>
<evidence type="ECO:0000256" key="2">
    <source>
        <dbReference type="ARBA" id="ARBA00023004"/>
    </source>
</evidence>
<dbReference type="GO" id="GO:0046872">
    <property type="term" value="F:metal ion binding"/>
    <property type="evidence" value="ECO:0007669"/>
    <property type="project" value="UniProtKB-KW"/>
</dbReference>
<evidence type="ECO:0000259" key="5">
    <source>
        <dbReference type="PROSITE" id="PS51918"/>
    </source>
</evidence>
<dbReference type="InterPro" id="IPR007197">
    <property type="entry name" value="rSAM"/>
</dbReference>
<dbReference type="SFLD" id="SFLDS00029">
    <property type="entry name" value="Radical_SAM"/>
    <property type="match status" value="1"/>
</dbReference>
<organism evidence="6 7">
    <name type="scientific">Acidovorax delafieldii</name>
    <name type="common">Pseudomonas delafieldii</name>
    <dbReference type="NCBI Taxonomy" id="47920"/>
    <lineage>
        <taxon>Bacteria</taxon>
        <taxon>Pseudomonadati</taxon>
        <taxon>Pseudomonadota</taxon>
        <taxon>Betaproteobacteria</taxon>
        <taxon>Burkholderiales</taxon>
        <taxon>Comamonadaceae</taxon>
        <taxon>Acidovorax</taxon>
    </lineage>
</organism>
<reference evidence="6 7" key="1">
    <citation type="journal article" date="2015" name="Stand. Genomic Sci.">
        <title>Genomic Encyclopedia of Bacterial and Archaeal Type Strains, Phase III: the genomes of soil and plant-associated and newly described type strains.</title>
        <authorList>
            <person name="Whitman W.B."/>
            <person name="Woyke T."/>
            <person name="Klenk H.P."/>
            <person name="Zhou Y."/>
            <person name="Lilburn T.G."/>
            <person name="Beck B.J."/>
            <person name="De Vos P."/>
            <person name="Vandamme P."/>
            <person name="Eisen J.A."/>
            <person name="Garrity G."/>
            <person name="Hugenholtz P."/>
            <person name="Kyrpides N.C."/>
        </authorList>
    </citation>
    <scope>NUCLEOTIDE SEQUENCE [LARGE SCALE GENOMIC DNA]</scope>
    <source>
        <strain evidence="6 7">DSM 64</strain>
    </source>
</reference>
<gene>
    <name evidence="6" type="ORF">ATF69_3097</name>
</gene>
<evidence type="ECO:0000256" key="4">
    <source>
        <dbReference type="SAM" id="MobiDB-lite"/>
    </source>
</evidence>
<evidence type="ECO:0000256" key="3">
    <source>
        <dbReference type="ARBA" id="ARBA00023014"/>
    </source>
</evidence>
<dbReference type="NCBIfam" id="NF033668">
    <property type="entry name" value="rSAM_PA0069"/>
    <property type="match status" value="1"/>
</dbReference>
<dbReference type="SUPFAM" id="SSF102114">
    <property type="entry name" value="Radical SAM enzymes"/>
    <property type="match status" value="1"/>
</dbReference>
<evidence type="ECO:0000313" key="7">
    <source>
        <dbReference type="Proteomes" id="UP000321485"/>
    </source>
</evidence>
<keyword evidence="6" id="KW-0456">Lyase</keyword>
<dbReference type="Proteomes" id="UP000321485">
    <property type="component" value="Unassembled WGS sequence"/>
</dbReference>
<feature type="region of interest" description="Disordered" evidence="4">
    <location>
        <begin position="1"/>
        <end position="23"/>
    </location>
</feature>
<dbReference type="GO" id="GO:0016829">
    <property type="term" value="F:lyase activity"/>
    <property type="evidence" value="ECO:0007669"/>
    <property type="project" value="UniProtKB-KW"/>
</dbReference>
<dbReference type="CDD" id="cd01335">
    <property type="entry name" value="Radical_SAM"/>
    <property type="match status" value="1"/>
</dbReference>
<dbReference type="EMBL" id="VJWE01000014">
    <property type="protein sequence ID" value="TWG36707.1"/>
    <property type="molecule type" value="Genomic_DNA"/>
</dbReference>
<dbReference type="SFLD" id="SFLDG01084">
    <property type="entry name" value="Uncharacterised_Radical_SAM_Su"/>
    <property type="match status" value="1"/>
</dbReference>
<feature type="domain" description="Radical SAM core" evidence="5">
    <location>
        <begin position="122"/>
        <end position="361"/>
    </location>
</feature>
<keyword evidence="2" id="KW-0408">Iron</keyword>
<dbReference type="InterPro" id="IPR058240">
    <property type="entry name" value="rSAM_sf"/>
</dbReference>